<dbReference type="InterPro" id="IPR029058">
    <property type="entry name" value="AB_hydrolase_fold"/>
</dbReference>
<dbReference type="AlphaFoldDB" id="A0AAI8YFJ5"/>
<dbReference type="GO" id="GO:0016020">
    <property type="term" value="C:membrane"/>
    <property type="evidence" value="ECO:0007669"/>
    <property type="project" value="TreeGrafter"/>
</dbReference>
<evidence type="ECO:0000313" key="3">
    <source>
        <dbReference type="Proteomes" id="UP001295740"/>
    </source>
</evidence>
<dbReference type="InterPro" id="IPR000073">
    <property type="entry name" value="AB_hydrolase_1"/>
</dbReference>
<keyword evidence="3" id="KW-1185">Reference proteome</keyword>
<dbReference type="Pfam" id="PF00561">
    <property type="entry name" value="Abhydrolase_1"/>
    <property type="match status" value="1"/>
</dbReference>
<dbReference type="PANTHER" id="PTHR43798">
    <property type="entry name" value="MONOACYLGLYCEROL LIPASE"/>
    <property type="match status" value="1"/>
</dbReference>
<dbReference type="InterPro" id="IPR050266">
    <property type="entry name" value="AB_hydrolase_sf"/>
</dbReference>
<sequence>MTSPVDLAGQRTTTNELKEDSTHRNVFMQISNQTTMQPDTSSTEDELFVEERNAAGDQTIVFLHGGRSCHLEWDAVAASPALAGHRLLLVDLPRHSQSRHIAPMTLSHAADAVAVVIRKHCPNFDGKGARAHVVGLSLGGFTALTLAARHPDLLLSCFTTGASPWAGVFRWAGSRPRLLWAMDNIQNAIPKLDDLVYWKMGLQVNAALREEMRRNKSWELTREMHLSITKDFGWEVVGDMARSGVRCCVVAGGKVDQVAPVRMMGRVFGEWEMARAAGCTARVVWDAVHPWNLQLPDLFARGVRAWVEGGELPVEFEKV</sequence>
<gene>
    <name evidence="2" type="ORF">KHLLAP_LOCUS5896</name>
</gene>
<dbReference type="Gene3D" id="3.40.50.1820">
    <property type="entry name" value="alpha/beta hydrolase"/>
    <property type="match status" value="1"/>
</dbReference>
<dbReference type="Proteomes" id="UP001295740">
    <property type="component" value="Unassembled WGS sequence"/>
</dbReference>
<name>A0AAI8YFJ5_9PEZI</name>
<dbReference type="EMBL" id="CAUWAG010000007">
    <property type="protein sequence ID" value="CAJ2505428.1"/>
    <property type="molecule type" value="Genomic_DNA"/>
</dbReference>
<accession>A0AAI8YFJ5</accession>
<comment type="caution">
    <text evidence="2">The sequence shown here is derived from an EMBL/GenBank/DDBJ whole genome shotgun (WGS) entry which is preliminary data.</text>
</comment>
<protein>
    <submittedName>
        <fullName evidence="2">Uu.00g128220.m01.CDS01</fullName>
    </submittedName>
</protein>
<reference evidence="2" key="1">
    <citation type="submission" date="2023-10" db="EMBL/GenBank/DDBJ databases">
        <authorList>
            <person name="Hackl T."/>
        </authorList>
    </citation>
    <scope>NUCLEOTIDE SEQUENCE</scope>
</reference>
<dbReference type="PANTHER" id="PTHR43798:SF33">
    <property type="entry name" value="HYDROLASE, PUTATIVE (AFU_ORTHOLOGUE AFUA_2G14860)-RELATED"/>
    <property type="match status" value="1"/>
</dbReference>
<organism evidence="2 3">
    <name type="scientific">Anthostomella pinea</name>
    <dbReference type="NCBI Taxonomy" id="933095"/>
    <lineage>
        <taxon>Eukaryota</taxon>
        <taxon>Fungi</taxon>
        <taxon>Dikarya</taxon>
        <taxon>Ascomycota</taxon>
        <taxon>Pezizomycotina</taxon>
        <taxon>Sordariomycetes</taxon>
        <taxon>Xylariomycetidae</taxon>
        <taxon>Xylariales</taxon>
        <taxon>Xylariaceae</taxon>
        <taxon>Anthostomella</taxon>
    </lineage>
</organism>
<feature type="domain" description="AB hydrolase-1" evidence="1">
    <location>
        <begin position="59"/>
        <end position="173"/>
    </location>
</feature>
<evidence type="ECO:0000259" key="1">
    <source>
        <dbReference type="Pfam" id="PF00561"/>
    </source>
</evidence>
<dbReference type="SUPFAM" id="SSF53474">
    <property type="entry name" value="alpha/beta-Hydrolases"/>
    <property type="match status" value="1"/>
</dbReference>
<proteinExistence type="predicted"/>
<evidence type="ECO:0000313" key="2">
    <source>
        <dbReference type="EMBL" id="CAJ2505428.1"/>
    </source>
</evidence>